<dbReference type="InterPro" id="IPR001478">
    <property type="entry name" value="PDZ"/>
</dbReference>
<dbReference type="SUPFAM" id="SSF54211">
    <property type="entry name" value="Ribosomal protein S5 domain 2-like"/>
    <property type="match status" value="1"/>
</dbReference>
<dbReference type="OrthoDB" id="2356897at2"/>
<accession>A0A3N0CGT9</accession>
<evidence type="ECO:0000259" key="2">
    <source>
        <dbReference type="PROSITE" id="PS51786"/>
    </source>
</evidence>
<dbReference type="InterPro" id="IPR008269">
    <property type="entry name" value="Lon_proteolytic"/>
</dbReference>
<evidence type="ECO:0000313" key="4">
    <source>
        <dbReference type="Proteomes" id="UP000267128"/>
    </source>
</evidence>
<protein>
    <recommendedName>
        <fullName evidence="1">endopeptidase La</fullName>
        <ecNumber evidence="1">3.4.21.53</ecNumber>
    </recommendedName>
</protein>
<sequence>MSRRAVAGLLALGLIAVGAFLGLREPSPFVRFSPGPTVNVLGQNGDKKIITVTGRKTYEDDGALRLVTVYVTGPKDEQSLAETLVAWADPDVAVLPHDSVYRANETNKSSRQESAAEMTSSQDSATAAALGALGIKYRSDLAVALVDKKGASAGLLKPGDLLRSVDGKAAADDAAFIAAIKPLAPGTKVRIGINRGGEDREVTITTRPAPDDKTKSRINISITKKLTFPFKVDINLDDNIGGPSAGMMFALSIYDLLTPGSLTGGKVIAGSGEISPDGVVGPIGGIGQKIVAAQRDGAELFLVAQENCAEAAEAHYDKDKIRLVKVHKLKDAIDDLEAWRANPKAELPGCGR</sequence>
<dbReference type="GO" id="GO:0006508">
    <property type="term" value="P:proteolysis"/>
    <property type="evidence" value="ECO:0007669"/>
    <property type="project" value="UniProtKB-KW"/>
</dbReference>
<dbReference type="InterPro" id="IPR027065">
    <property type="entry name" value="Lon_Prtase"/>
</dbReference>
<evidence type="ECO:0000313" key="3">
    <source>
        <dbReference type="EMBL" id="RNL62670.1"/>
    </source>
</evidence>
<dbReference type="GO" id="GO:0030163">
    <property type="term" value="P:protein catabolic process"/>
    <property type="evidence" value="ECO:0007669"/>
    <property type="project" value="InterPro"/>
</dbReference>
<dbReference type="SUPFAM" id="SSF50156">
    <property type="entry name" value="PDZ domain-like"/>
    <property type="match status" value="1"/>
</dbReference>
<feature type="domain" description="Lon proteolytic" evidence="2">
    <location>
        <begin position="239"/>
        <end position="339"/>
    </location>
</feature>
<dbReference type="InterPro" id="IPR036034">
    <property type="entry name" value="PDZ_sf"/>
</dbReference>
<keyword evidence="1" id="KW-0645">Protease</keyword>
<keyword evidence="1" id="KW-0720">Serine protease</keyword>
<dbReference type="GO" id="GO:0004252">
    <property type="term" value="F:serine-type endopeptidase activity"/>
    <property type="evidence" value="ECO:0007669"/>
    <property type="project" value="UniProtKB-UniRule"/>
</dbReference>
<comment type="catalytic activity">
    <reaction evidence="1">
        <text>Hydrolysis of proteins in presence of ATP.</text>
        <dbReference type="EC" id="3.4.21.53"/>
    </reaction>
</comment>
<dbReference type="Pfam" id="PF05362">
    <property type="entry name" value="Lon_C"/>
    <property type="match status" value="1"/>
</dbReference>
<dbReference type="Proteomes" id="UP000267128">
    <property type="component" value="Unassembled WGS sequence"/>
</dbReference>
<dbReference type="PROSITE" id="PS51786">
    <property type="entry name" value="LON_PROTEOLYTIC"/>
    <property type="match status" value="1"/>
</dbReference>
<dbReference type="RefSeq" id="WP_123227966.1">
    <property type="nucleotide sequence ID" value="NZ_RJSE01000007.1"/>
</dbReference>
<feature type="active site" evidence="1">
    <location>
        <position position="244"/>
    </location>
</feature>
<dbReference type="Pfam" id="PF13180">
    <property type="entry name" value="PDZ_2"/>
    <property type="match status" value="1"/>
</dbReference>
<dbReference type="AlphaFoldDB" id="A0A3N0CGT9"/>
<dbReference type="EMBL" id="RJSE01000007">
    <property type="protein sequence ID" value="RNL62670.1"/>
    <property type="molecule type" value="Genomic_DNA"/>
</dbReference>
<keyword evidence="4" id="KW-1185">Reference proteome</keyword>
<dbReference type="GO" id="GO:0004176">
    <property type="term" value="F:ATP-dependent peptidase activity"/>
    <property type="evidence" value="ECO:0007669"/>
    <property type="project" value="UniProtKB-UniRule"/>
</dbReference>
<feature type="active site" evidence="1">
    <location>
        <position position="289"/>
    </location>
</feature>
<name>A0A3N0CGT9_9ACTN</name>
<dbReference type="PANTHER" id="PTHR10046">
    <property type="entry name" value="ATP DEPENDENT LON PROTEASE FAMILY MEMBER"/>
    <property type="match status" value="1"/>
</dbReference>
<gene>
    <name evidence="3" type="ORF">EFK50_13005</name>
</gene>
<comment type="caution">
    <text evidence="3">The sequence shown here is derived from an EMBL/GenBank/DDBJ whole genome shotgun (WGS) entry which is preliminary data.</text>
</comment>
<dbReference type="EC" id="3.4.21.53" evidence="1"/>
<reference evidence="3 4" key="1">
    <citation type="submission" date="2018-11" db="EMBL/GenBank/DDBJ databases">
        <authorList>
            <person name="Li F."/>
        </authorList>
    </citation>
    <scope>NUCLEOTIDE SEQUENCE [LARGE SCALE GENOMIC DNA]</scope>
    <source>
        <strain evidence="3 4">Gsoil 097</strain>
    </source>
</reference>
<proteinExistence type="inferred from homology"/>
<dbReference type="InterPro" id="IPR014721">
    <property type="entry name" value="Ribsml_uS5_D2-typ_fold_subgr"/>
</dbReference>
<organism evidence="3 4">
    <name type="scientific">Nocardioides marmoriginsengisoli</name>
    <dbReference type="NCBI Taxonomy" id="661483"/>
    <lineage>
        <taxon>Bacteria</taxon>
        <taxon>Bacillati</taxon>
        <taxon>Actinomycetota</taxon>
        <taxon>Actinomycetes</taxon>
        <taxon>Propionibacteriales</taxon>
        <taxon>Nocardioidaceae</taxon>
        <taxon>Nocardioides</taxon>
    </lineage>
</organism>
<comment type="similarity">
    <text evidence="1">Belongs to the peptidase S16 family.</text>
</comment>
<dbReference type="InterPro" id="IPR020568">
    <property type="entry name" value="Ribosomal_Su5_D2-typ_SF"/>
</dbReference>
<keyword evidence="1" id="KW-0378">Hydrolase</keyword>
<dbReference type="Gene3D" id="3.30.230.10">
    <property type="match status" value="1"/>
</dbReference>
<dbReference type="GO" id="GO:0005524">
    <property type="term" value="F:ATP binding"/>
    <property type="evidence" value="ECO:0007669"/>
    <property type="project" value="InterPro"/>
</dbReference>
<evidence type="ECO:0000256" key="1">
    <source>
        <dbReference type="PROSITE-ProRule" id="PRU01122"/>
    </source>
</evidence>
<dbReference type="Gene3D" id="2.30.42.10">
    <property type="match status" value="1"/>
</dbReference>